<dbReference type="EMBL" id="BANI01000180">
    <property type="protein sequence ID" value="GAN97573.1"/>
    <property type="molecule type" value="Genomic_DNA"/>
</dbReference>
<dbReference type="Pfam" id="PF11985">
    <property type="entry name" value="Phage_Mu_Gp27"/>
    <property type="match status" value="1"/>
</dbReference>
<sequence>MSRPSSIERQDEAIREEIARLRGAGHSLDEILSALRELDVHDVSRSALGRHIKKMDEVTKKMRHARNIAEAMVRKMGDAGASQFARANIELLHSVILDLHLADEGMANKDGVAALKGNPRGVEALAKALDHLTKASKTDADFVAQIEEQTEARLRRRDEKNLKNVAKEKGLSREVIEIMRTRVLGIKS</sequence>
<reference evidence="1 2" key="1">
    <citation type="submission" date="2012-11" db="EMBL/GenBank/DDBJ databases">
        <title>Whole genome sequence of Gluconacetobacter europaeus NBRC3261.</title>
        <authorList>
            <person name="Azuma Y."/>
            <person name="Higashiura N."/>
            <person name="Hirakawa H."/>
            <person name="Matsushita K."/>
        </authorList>
    </citation>
    <scope>NUCLEOTIDE SEQUENCE [LARGE SCALE GENOMIC DNA]</scope>
    <source>
        <strain evidence="1 2">NBRC 3261</strain>
    </source>
</reference>
<evidence type="ECO:0000313" key="2">
    <source>
        <dbReference type="Proteomes" id="UP000032675"/>
    </source>
</evidence>
<comment type="caution">
    <text evidence="1">The sequence shown here is derived from an EMBL/GenBank/DDBJ whole genome shotgun (WGS) entry which is preliminary data.</text>
</comment>
<proteinExistence type="predicted"/>
<organism evidence="1 2">
    <name type="scientific">Komagataeibacter europaeus NBRC 3261</name>
    <dbReference type="NCBI Taxonomy" id="1234669"/>
    <lineage>
        <taxon>Bacteria</taxon>
        <taxon>Pseudomonadati</taxon>
        <taxon>Pseudomonadota</taxon>
        <taxon>Alphaproteobacteria</taxon>
        <taxon>Acetobacterales</taxon>
        <taxon>Acetobacteraceae</taxon>
        <taxon>Komagataeibacter</taxon>
    </lineage>
</organism>
<dbReference type="AlphaFoldDB" id="A0A0D6Q2N9"/>
<dbReference type="Proteomes" id="UP000032675">
    <property type="component" value="Unassembled WGS sequence"/>
</dbReference>
<accession>A0A0D6Q2N9</accession>
<name>A0A0D6Q2N9_KOMEU</name>
<evidence type="ECO:0000313" key="1">
    <source>
        <dbReference type="EMBL" id="GAN97573.1"/>
    </source>
</evidence>
<dbReference type="RefSeq" id="WP_048852017.1">
    <property type="nucleotide sequence ID" value="NZ_BANI01000180.1"/>
</dbReference>
<gene>
    <name evidence="1" type="ORF">Geu3261_0208_006</name>
</gene>
<protein>
    <submittedName>
        <fullName evidence="1">Mu-like prophage FluMu protein</fullName>
    </submittedName>
</protein>
<dbReference type="InterPro" id="IPR021874">
    <property type="entry name" value="Phage_Mu_Gp27"/>
</dbReference>